<dbReference type="EMBL" id="JAJHNU010000001">
    <property type="protein sequence ID" value="MDN4121107.1"/>
    <property type="molecule type" value="Genomic_DNA"/>
</dbReference>
<keyword evidence="2" id="KW-0472">Membrane</keyword>
<keyword evidence="4" id="KW-1185">Reference proteome</keyword>
<sequence length="124" mass="13501">MKTVPTVLRGIVMSSFLVASMGLSSAYAMQAQDKRMIQSNYDQAIERCDALDGSDKDVCKQEAKAQREGAKADAKQAKKEAEAREEATADKREADYKLAKEKCEALSGDAEDACLADARAQYAQ</sequence>
<feature type="transmembrane region" description="Helical" evidence="2">
    <location>
        <begin position="6"/>
        <end position="29"/>
    </location>
</feature>
<evidence type="ECO:0008006" key="5">
    <source>
        <dbReference type="Google" id="ProtNLM"/>
    </source>
</evidence>
<evidence type="ECO:0000313" key="4">
    <source>
        <dbReference type="Proteomes" id="UP001168613"/>
    </source>
</evidence>
<evidence type="ECO:0000256" key="2">
    <source>
        <dbReference type="SAM" id="Phobius"/>
    </source>
</evidence>
<protein>
    <recommendedName>
        <fullName evidence="5">Cell envelope biogenesis protein TolA</fullName>
    </recommendedName>
</protein>
<accession>A0ABT8EII6</accession>
<dbReference type="Proteomes" id="UP001168613">
    <property type="component" value="Unassembled WGS sequence"/>
</dbReference>
<dbReference type="RefSeq" id="WP_266124741.1">
    <property type="nucleotide sequence ID" value="NZ_JAJHNU010000001.1"/>
</dbReference>
<reference evidence="3" key="1">
    <citation type="submission" date="2021-11" db="EMBL/GenBank/DDBJ databases">
        <title>Draft genome sequence of Alcaligenes endophyticus type strain CCUG 75668T.</title>
        <authorList>
            <person name="Salva-Serra F."/>
            <person name="Duran R.E."/>
            <person name="Seeger M."/>
            <person name="Moore E.R.B."/>
            <person name="Jaen-Luchoro D."/>
        </authorList>
    </citation>
    <scope>NUCLEOTIDE SEQUENCE</scope>
    <source>
        <strain evidence="3">CCUG 75668</strain>
    </source>
</reference>
<comment type="caution">
    <text evidence="3">The sequence shown here is derived from an EMBL/GenBank/DDBJ whole genome shotgun (WGS) entry which is preliminary data.</text>
</comment>
<keyword evidence="2" id="KW-0812">Transmembrane</keyword>
<proteinExistence type="predicted"/>
<evidence type="ECO:0000256" key="1">
    <source>
        <dbReference type="SAM" id="MobiDB-lite"/>
    </source>
</evidence>
<evidence type="ECO:0000313" key="3">
    <source>
        <dbReference type="EMBL" id="MDN4121107.1"/>
    </source>
</evidence>
<keyword evidence="2" id="KW-1133">Transmembrane helix</keyword>
<name>A0ABT8EII6_9BURK</name>
<gene>
    <name evidence="3" type="ORF">LMS43_07385</name>
</gene>
<feature type="region of interest" description="Disordered" evidence="1">
    <location>
        <begin position="62"/>
        <end position="92"/>
    </location>
</feature>
<organism evidence="3 4">
    <name type="scientific">Alcaligenes endophyticus</name>
    <dbReference type="NCBI Taxonomy" id="1929088"/>
    <lineage>
        <taxon>Bacteria</taxon>
        <taxon>Pseudomonadati</taxon>
        <taxon>Pseudomonadota</taxon>
        <taxon>Betaproteobacteria</taxon>
        <taxon>Burkholderiales</taxon>
        <taxon>Alcaligenaceae</taxon>
        <taxon>Alcaligenes</taxon>
    </lineage>
</organism>